<sequence>MENDQGTGADAAFNFQLYPYTPSLPAAIVIVAVLAMLTAFHTWRLLRARAYYFRSSTSRHSRLVVPFKQLGKKAVEVEYGTKACATRKVAKARKEVILSADALQIPQIL</sequence>
<dbReference type="InterPro" id="IPR036188">
    <property type="entry name" value="FAD/NAD-bd_sf"/>
</dbReference>
<dbReference type="Proteomes" id="UP000285084">
    <property type="component" value="Unassembled WGS sequence"/>
</dbReference>
<dbReference type="Gene3D" id="3.50.50.60">
    <property type="entry name" value="FAD/NAD(P)-binding domain"/>
    <property type="match status" value="1"/>
</dbReference>
<dbReference type="EMBL" id="MRCX01000440">
    <property type="protein sequence ID" value="RKK65328.1"/>
    <property type="molecule type" value="Genomic_DNA"/>
</dbReference>
<evidence type="ECO:0000313" key="5">
    <source>
        <dbReference type="Proteomes" id="UP000285860"/>
    </source>
</evidence>
<evidence type="ECO:0000313" key="3">
    <source>
        <dbReference type="EMBL" id="RKK85987.1"/>
    </source>
</evidence>
<reference evidence="4 5" key="1">
    <citation type="journal article" date="2018" name="Sci. Rep.">
        <title>Characterisation of pathogen-specific regions and novel effector candidates in Fusarium oxysporum f. sp. cepae.</title>
        <authorList>
            <person name="Armitage A.D."/>
            <person name="Taylor A."/>
            <person name="Sobczyk M.K."/>
            <person name="Baxter L."/>
            <person name="Greenfield B.P."/>
            <person name="Bates H.J."/>
            <person name="Wilson F."/>
            <person name="Jackson A.C."/>
            <person name="Ott S."/>
            <person name="Harrison R.J."/>
            <person name="Clarkson J.P."/>
        </authorList>
    </citation>
    <scope>NUCLEOTIDE SEQUENCE [LARGE SCALE GENOMIC DNA]</scope>
    <source>
        <strain evidence="2 4">Fo_A13</strain>
        <strain evidence="3 5">Fo_A28</strain>
    </source>
</reference>
<evidence type="ECO:0000313" key="4">
    <source>
        <dbReference type="Proteomes" id="UP000285084"/>
    </source>
</evidence>
<keyword evidence="1" id="KW-1133">Transmembrane helix</keyword>
<dbReference type="AlphaFoldDB" id="A0A420MBB1"/>
<dbReference type="EMBL" id="MRCY01000453">
    <property type="protein sequence ID" value="RKK85987.1"/>
    <property type="molecule type" value="Genomic_DNA"/>
</dbReference>
<keyword evidence="1" id="KW-0812">Transmembrane</keyword>
<name>A0A420MBB1_FUSOX</name>
<evidence type="ECO:0000313" key="2">
    <source>
        <dbReference type="EMBL" id="RKK65328.1"/>
    </source>
</evidence>
<organism evidence="2 4">
    <name type="scientific">Fusarium oxysporum</name>
    <name type="common">Fusarium vascular wilt</name>
    <dbReference type="NCBI Taxonomy" id="5507"/>
    <lineage>
        <taxon>Eukaryota</taxon>
        <taxon>Fungi</taxon>
        <taxon>Dikarya</taxon>
        <taxon>Ascomycota</taxon>
        <taxon>Pezizomycotina</taxon>
        <taxon>Sordariomycetes</taxon>
        <taxon>Hypocreomycetidae</taxon>
        <taxon>Hypocreales</taxon>
        <taxon>Nectriaceae</taxon>
        <taxon>Fusarium</taxon>
        <taxon>Fusarium oxysporum species complex</taxon>
    </lineage>
</organism>
<comment type="caution">
    <text evidence="2">The sequence shown here is derived from an EMBL/GenBank/DDBJ whole genome shotgun (WGS) entry which is preliminary data.</text>
</comment>
<protein>
    <submittedName>
        <fullName evidence="2">Uncharacterized protein</fullName>
    </submittedName>
</protein>
<accession>A0A420MBB1</accession>
<feature type="transmembrane region" description="Helical" evidence="1">
    <location>
        <begin position="24"/>
        <end position="46"/>
    </location>
</feature>
<dbReference type="Proteomes" id="UP000285860">
    <property type="component" value="Unassembled WGS sequence"/>
</dbReference>
<gene>
    <name evidence="3" type="ORF">BFJ68_g17182</name>
    <name evidence="2" type="ORF">BFJ69_g16386</name>
</gene>
<evidence type="ECO:0000256" key="1">
    <source>
        <dbReference type="SAM" id="Phobius"/>
    </source>
</evidence>
<keyword evidence="1" id="KW-0472">Membrane</keyword>
<proteinExistence type="predicted"/>